<evidence type="ECO:0000313" key="2">
    <source>
        <dbReference type="EMBL" id="MEN2766660.1"/>
    </source>
</evidence>
<comment type="caution">
    <text evidence="2">The sequence shown here is derived from an EMBL/GenBank/DDBJ whole genome shotgun (WGS) entry which is preliminary data.</text>
</comment>
<protein>
    <submittedName>
        <fullName evidence="2">DUF4166 domain-containing protein</fullName>
    </submittedName>
</protein>
<dbReference type="InterPro" id="IPR025311">
    <property type="entry name" value="DUF4166"/>
</dbReference>
<dbReference type="Proteomes" id="UP001444625">
    <property type="component" value="Unassembled WGS sequence"/>
</dbReference>
<dbReference type="Pfam" id="PF13761">
    <property type="entry name" value="DUF4166"/>
    <property type="match status" value="1"/>
</dbReference>
<evidence type="ECO:0000313" key="3">
    <source>
        <dbReference type="Proteomes" id="UP001444625"/>
    </source>
</evidence>
<organism evidence="2 3">
    <name type="scientific">Ornithinibacillus xuwenensis</name>
    <dbReference type="NCBI Taxonomy" id="3144668"/>
    <lineage>
        <taxon>Bacteria</taxon>
        <taxon>Bacillati</taxon>
        <taxon>Bacillota</taxon>
        <taxon>Bacilli</taxon>
        <taxon>Bacillales</taxon>
        <taxon>Bacillaceae</taxon>
        <taxon>Ornithinibacillus</taxon>
    </lineage>
</organism>
<reference evidence="2 3" key="1">
    <citation type="submission" date="2024-05" db="EMBL/GenBank/DDBJ databases">
        <authorList>
            <person name="Haq I."/>
            <person name="Ullah Z."/>
            <person name="Ahmad R."/>
            <person name="Li M."/>
            <person name="Tong Y."/>
        </authorList>
    </citation>
    <scope>NUCLEOTIDE SEQUENCE [LARGE SCALE GENOMIC DNA]</scope>
    <source>
        <strain evidence="2 3">16A2E</strain>
    </source>
</reference>
<dbReference type="EMBL" id="JBDIML010000001">
    <property type="protein sequence ID" value="MEN2766660.1"/>
    <property type="molecule type" value="Genomic_DNA"/>
</dbReference>
<accession>A0ABU9XF63</accession>
<name>A0ABU9XF63_9BACI</name>
<evidence type="ECO:0000259" key="1">
    <source>
        <dbReference type="Pfam" id="PF13761"/>
    </source>
</evidence>
<feature type="domain" description="DUF4166" evidence="1">
    <location>
        <begin position="15"/>
        <end position="198"/>
    </location>
</feature>
<proteinExistence type="predicted"/>
<sequence>MSIYYKALGDRFEDLHPKLQERYRLMGRETFYGTGLMKEIKGGPRWLYPFFRYGIKWKLLFPERGEDIPFTIRNTPILEKGGEAKIHWERVFMFGKKKRYFNALMSFDKKRNIIKDYLGEPTRLYSDLELMINEDRSLTIISNKQRIVIGKFEIPLPKFLQGIAKVREGYNEREQVYTISVDVRNPIIGTLFSYEGVFLQNELS</sequence>
<gene>
    <name evidence="2" type="ORF">ABC228_05615</name>
</gene>
<keyword evidence="3" id="KW-1185">Reference proteome</keyword>
<dbReference type="RefSeq" id="WP_345824105.1">
    <property type="nucleotide sequence ID" value="NZ_JBDIML010000001.1"/>
</dbReference>